<dbReference type="eggNOG" id="COG1961">
    <property type="taxonomic scope" value="Bacteria"/>
</dbReference>
<dbReference type="InterPro" id="IPR006119">
    <property type="entry name" value="Resolv_N"/>
</dbReference>
<dbReference type="SUPFAM" id="SSF53041">
    <property type="entry name" value="Resolvase-like"/>
    <property type="match status" value="1"/>
</dbReference>
<dbReference type="Proteomes" id="UP000005990">
    <property type="component" value="Unassembled WGS sequence"/>
</dbReference>
<dbReference type="EMBL" id="AENN01000005">
    <property type="protein sequence ID" value="EFR31865.1"/>
    <property type="molecule type" value="Genomic_DNA"/>
</dbReference>
<dbReference type="Gene3D" id="3.40.50.1390">
    <property type="entry name" value="Resolvase, N-terminal catalytic domain"/>
    <property type="match status" value="1"/>
</dbReference>
<evidence type="ECO:0000259" key="1">
    <source>
        <dbReference type="PROSITE" id="PS51736"/>
    </source>
</evidence>
<sequence>MQIEGFSLDAQKQRIESYAKSLDIDIIREFSDEGKSGKSIEGREEFQRMLEYVMAGEDVD</sequence>
<evidence type="ECO:0000313" key="2">
    <source>
        <dbReference type="EMBL" id="EFR31865.1"/>
    </source>
</evidence>
<keyword evidence="3" id="KW-1185">Reference proteome</keyword>
<name>E4KME7_9LACT</name>
<gene>
    <name evidence="2" type="ORF">HMPREF9257_0245</name>
</gene>
<proteinExistence type="predicted"/>
<accession>E4KME7</accession>
<feature type="domain" description="Resolvase/invertase-type recombinase catalytic" evidence="1">
    <location>
        <begin position="1"/>
        <end position="60"/>
    </location>
</feature>
<protein>
    <submittedName>
        <fullName evidence="2">Site-specific recombinase, resolvase family</fullName>
    </submittedName>
</protein>
<dbReference type="PROSITE" id="PS51736">
    <property type="entry name" value="RECOMBINASES_3"/>
    <property type="match status" value="1"/>
</dbReference>
<organism evidence="2 3">
    <name type="scientific">Eremococcus coleocola ACS-139-V-Col8</name>
    <dbReference type="NCBI Taxonomy" id="908337"/>
    <lineage>
        <taxon>Bacteria</taxon>
        <taxon>Bacillati</taxon>
        <taxon>Bacillota</taxon>
        <taxon>Bacilli</taxon>
        <taxon>Lactobacillales</taxon>
        <taxon>Aerococcaceae</taxon>
        <taxon>Eremococcus</taxon>
    </lineage>
</organism>
<dbReference type="STRING" id="908337.HMPREF9257_0245"/>
<dbReference type="GO" id="GO:0003677">
    <property type="term" value="F:DNA binding"/>
    <property type="evidence" value="ECO:0007669"/>
    <property type="project" value="InterPro"/>
</dbReference>
<dbReference type="InterPro" id="IPR036162">
    <property type="entry name" value="Resolvase-like_N_sf"/>
</dbReference>
<dbReference type="AlphaFoldDB" id="E4KME7"/>
<evidence type="ECO:0000313" key="3">
    <source>
        <dbReference type="Proteomes" id="UP000005990"/>
    </source>
</evidence>
<dbReference type="GO" id="GO:0000150">
    <property type="term" value="F:DNA strand exchange activity"/>
    <property type="evidence" value="ECO:0007669"/>
    <property type="project" value="InterPro"/>
</dbReference>
<reference evidence="2 3" key="1">
    <citation type="submission" date="2010-10" db="EMBL/GenBank/DDBJ databases">
        <authorList>
            <person name="Durkin A.S."/>
            <person name="Madupu R."/>
            <person name="Torralba M."/>
            <person name="Gillis M."/>
            <person name="Methe B."/>
            <person name="Sutton G."/>
            <person name="Nelson K.E."/>
        </authorList>
    </citation>
    <scope>NUCLEOTIDE SEQUENCE [LARGE SCALE GENOMIC DNA]</scope>
    <source>
        <strain evidence="2 3">ACS-139-V-Col8</strain>
    </source>
</reference>
<dbReference type="Pfam" id="PF00239">
    <property type="entry name" value="Resolvase"/>
    <property type="match status" value="1"/>
</dbReference>
<comment type="caution">
    <text evidence="2">The sequence shown here is derived from an EMBL/GenBank/DDBJ whole genome shotgun (WGS) entry which is preliminary data.</text>
</comment>